<evidence type="ECO:0000256" key="1">
    <source>
        <dbReference type="SAM" id="Phobius"/>
    </source>
</evidence>
<feature type="transmembrane region" description="Helical" evidence="1">
    <location>
        <begin position="291"/>
        <end position="317"/>
    </location>
</feature>
<dbReference type="Proteomes" id="UP000242188">
    <property type="component" value="Unassembled WGS sequence"/>
</dbReference>
<accession>A0A210QTD6</accession>
<dbReference type="EMBL" id="NEDP02002007">
    <property type="protein sequence ID" value="OWF52001.1"/>
    <property type="molecule type" value="Genomic_DNA"/>
</dbReference>
<organism evidence="2 3">
    <name type="scientific">Mizuhopecten yessoensis</name>
    <name type="common">Japanese scallop</name>
    <name type="synonym">Patinopecten yessoensis</name>
    <dbReference type="NCBI Taxonomy" id="6573"/>
    <lineage>
        <taxon>Eukaryota</taxon>
        <taxon>Metazoa</taxon>
        <taxon>Spiralia</taxon>
        <taxon>Lophotrochozoa</taxon>
        <taxon>Mollusca</taxon>
        <taxon>Bivalvia</taxon>
        <taxon>Autobranchia</taxon>
        <taxon>Pteriomorphia</taxon>
        <taxon>Pectinida</taxon>
        <taxon>Pectinoidea</taxon>
        <taxon>Pectinidae</taxon>
        <taxon>Mizuhopecten</taxon>
    </lineage>
</organism>
<keyword evidence="3" id="KW-1185">Reference proteome</keyword>
<proteinExistence type="predicted"/>
<comment type="caution">
    <text evidence="2">The sequence shown here is derived from an EMBL/GenBank/DDBJ whole genome shotgun (WGS) entry which is preliminary data.</text>
</comment>
<evidence type="ECO:0000313" key="2">
    <source>
        <dbReference type="EMBL" id="OWF52001.1"/>
    </source>
</evidence>
<protein>
    <submittedName>
        <fullName evidence="2">Uncharacterized protein</fullName>
    </submittedName>
</protein>
<keyword evidence="1" id="KW-0472">Membrane</keyword>
<keyword evidence="1" id="KW-1133">Transmembrane helix</keyword>
<gene>
    <name evidence="2" type="ORF">KP79_PYT06697</name>
</gene>
<evidence type="ECO:0000313" key="3">
    <source>
        <dbReference type="Proteomes" id="UP000242188"/>
    </source>
</evidence>
<name>A0A210QTD6_MIZYE</name>
<keyword evidence="1" id="KW-0812">Transmembrane</keyword>
<dbReference type="AlphaFoldDB" id="A0A210QTD6"/>
<reference evidence="2 3" key="1">
    <citation type="journal article" date="2017" name="Nat. Ecol. Evol.">
        <title>Scallop genome provides insights into evolution of bilaterian karyotype and development.</title>
        <authorList>
            <person name="Wang S."/>
            <person name="Zhang J."/>
            <person name="Jiao W."/>
            <person name="Li J."/>
            <person name="Xun X."/>
            <person name="Sun Y."/>
            <person name="Guo X."/>
            <person name="Huan P."/>
            <person name="Dong B."/>
            <person name="Zhang L."/>
            <person name="Hu X."/>
            <person name="Sun X."/>
            <person name="Wang J."/>
            <person name="Zhao C."/>
            <person name="Wang Y."/>
            <person name="Wang D."/>
            <person name="Huang X."/>
            <person name="Wang R."/>
            <person name="Lv J."/>
            <person name="Li Y."/>
            <person name="Zhang Z."/>
            <person name="Liu B."/>
            <person name="Lu W."/>
            <person name="Hui Y."/>
            <person name="Liang J."/>
            <person name="Zhou Z."/>
            <person name="Hou R."/>
            <person name="Li X."/>
            <person name="Liu Y."/>
            <person name="Li H."/>
            <person name="Ning X."/>
            <person name="Lin Y."/>
            <person name="Zhao L."/>
            <person name="Xing Q."/>
            <person name="Dou J."/>
            <person name="Li Y."/>
            <person name="Mao J."/>
            <person name="Guo H."/>
            <person name="Dou H."/>
            <person name="Li T."/>
            <person name="Mu C."/>
            <person name="Jiang W."/>
            <person name="Fu Q."/>
            <person name="Fu X."/>
            <person name="Miao Y."/>
            <person name="Liu J."/>
            <person name="Yu Q."/>
            <person name="Li R."/>
            <person name="Liao H."/>
            <person name="Li X."/>
            <person name="Kong Y."/>
            <person name="Jiang Z."/>
            <person name="Chourrout D."/>
            <person name="Li R."/>
            <person name="Bao Z."/>
        </authorList>
    </citation>
    <scope>NUCLEOTIDE SEQUENCE [LARGE SCALE GENOMIC DNA]</scope>
    <source>
        <strain evidence="2 3">PY_sf001</strain>
    </source>
</reference>
<sequence>MTVLTSHVLNPQIRTRKCPRDKPTSIRRWVLEHDSFVITREAMDSRQDRLNVLGYTYTLVIVYAYITGVNTAACTDQTDLDRFFHVSRMCKSGTLKNKRVVIDTWGTGGPGIYRCTCTVTLDTGSASPTTTTTVEMEEYPRVAPLQNCGSILRINSTKSSIFTETGCTPIPNTPTNNFGTSDMLTLTLSRADVSTSWISGHCIFISSQGSTNLDLIVTCNEPITPITPTTTEEYVPTTTVEPLTTTTTTQPRETTTTTQSREITTYNSTYTGQTEPVREKCVQISHPQQGYPISAVVVPLLVTLLIIVVSTTANVVIYRRRLALLKQPKYTEAVMTSPNPVHYDSLDLPRVEPPNLYADTSTGQMYVNTAME</sequence>